<dbReference type="PROSITE" id="PS00901">
    <property type="entry name" value="CYS_SYNTHASE"/>
    <property type="match status" value="1"/>
</dbReference>
<keyword evidence="5" id="KW-0028">Amino-acid biosynthesis</keyword>
<dbReference type="Gene3D" id="3.40.50.1100">
    <property type="match status" value="2"/>
</dbReference>
<evidence type="ECO:0000256" key="5">
    <source>
        <dbReference type="ARBA" id="ARBA00022605"/>
    </source>
</evidence>
<keyword evidence="8" id="KW-0198">Cysteine biosynthesis</keyword>
<dbReference type="EMBL" id="QVQY01000033">
    <property type="protein sequence ID" value="RFU50301.1"/>
    <property type="molecule type" value="Genomic_DNA"/>
</dbReference>
<dbReference type="RefSeq" id="WP_116877957.1">
    <property type="nucleotide sequence ID" value="NZ_CP031733.1"/>
</dbReference>
<reference evidence="12 16" key="1">
    <citation type="submission" date="2018-08" db="EMBL/GenBank/DDBJ databases">
        <title>Draft genome of Streptococcus sp .nov. Z2.</title>
        <authorList>
            <person name="Tian Z."/>
        </authorList>
    </citation>
    <scope>NUCLEOTIDE SEQUENCE [LARGE SCALE GENOMIC DNA]</scope>
    <source>
        <strain evidence="12 16">Z2</strain>
    </source>
</reference>
<evidence type="ECO:0000313" key="13">
    <source>
        <dbReference type="EMBL" id="RFU53332.1"/>
    </source>
</evidence>
<evidence type="ECO:0000256" key="6">
    <source>
        <dbReference type="ARBA" id="ARBA00022679"/>
    </source>
</evidence>
<dbReference type="Pfam" id="PF00291">
    <property type="entry name" value="PALP"/>
    <property type="match status" value="1"/>
</dbReference>
<protein>
    <recommendedName>
        <fullName evidence="4">cysteine synthase</fullName>
        <ecNumber evidence="4">2.5.1.47</ecNumber>
    </recommendedName>
</protein>
<evidence type="ECO:0000313" key="16">
    <source>
        <dbReference type="Proteomes" id="UP000264056"/>
    </source>
</evidence>
<comment type="pathway">
    <text evidence="2">Amino-acid biosynthesis; L-cysteine biosynthesis; L-cysteine from L-serine: step 2/2.</text>
</comment>
<dbReference type="Proteomes" id="UP000264056">
    <property type="component" value="Unassembled WGS sequence"/>
</dbReference>
<comment type="cofactor">
    <cofactor evidence="1">
        <name>pyridoxal 5'-phosphate</name>
        <dbReference type="ChEBI" id="CHEBI:597326"/>
    </cofactor>
</comment>
<dbReference type="InterPro" id="IPR001216">
    <property type="entry name" value="P-phosphate_BS"/>
</dbReference>
<evidence type="ECO:0000259" key="10">
    <source>
        <dbReference type="Pfam" id="PF00291"/>
    </source>
</evidence>
<keyword evidence="6" id="KW-0808">Transferase</keyword>
<evidence type="ECO:0000313" key="15">
    <source>
        <dbReference type="Proteomes" id="UP000262901"/>
    </source>
</evidence>
<reference evidence="14" key="3">
    <citation type="submission" date="2018-08" db="EMBL/GenBank/DDBJ databases">
        <title>Streptococcus chenjunshii sp. nov., isolated from stools sample of the Tibetan antelope in the Qinghai-Tibet plateau, China.</title>
        <authorList>
            <person name="Tian Z."/>
        </authorList>
    </citation>
    <scope>NUCLEOTIDE SEQUENCE [LARGE SCALE GENOMIC DNA]</scope>
    <source>
        <strain evidence="14">Z15</strain>
    </source>
</reference>
<reference evidence="13 15" key="2">
    <citation type="submission" date="2018-08" db="EMBL/GenBank/DDBJ databases">
        <title>Draft genome of Streptococcus sp. nov. Z1.</title>
        <authorList>
            <person name="Tian Z."/>
        </authorList>
    </citation>
    <scope>NUCLEOTIDE SEQUENCE [LARGE SCALE GENOMIC DNA]</scope>
    <source>
        <strain evidence="13">Z1</strain>
        <strain evidence="15">Z1(2018)</strain>
    </source>
</reference>
<evidence type="ECO:0000256" key="8">
    <source>
        <dbReference type="ARBA" id="ARBA00023192"/>
    </source>
</evidence>
<dbReference type="Proteomes" id="UP000246115">
    <property type="component" value="Chromosome"/>
</dbReference>
<accession>A0A346NDL1</accession>
<dbReference type="CDD" id="cd01561">
    <property type="entry name" value="CBS_like"/>
    <property type="match status" value="1"/>
</dbReference>
<dbReference type="Proteomes" id="UP000262901">
    <property type="component" value="Unassembled WGS sequence"/>
</dbReference>
<dbReference type="OrthoDB" id="9808024at2"/>
<dbReference type="AlphaFoldDB" id="A0A372KM22"/>
<keyword evidence="7" id="KW-0663">Pyridoxal phosphate</keyword>
<dbReference type="EC" id="2.5.1.47" evidence="4"/>
<organism evidence="13 15">
    <name type="scientific">Streptococcus chenjunshii</name>
    <dbReference type="NCBI Taxonomy" id="2173853"/>
    <lineage>
        <taxon>Bacteria</taxon>
        <taxon>Bacillati</taxon>
        <taxon>Bacillota</taxon>
        <taxon>Bacilli</taxon>
        <taxon>Lactobacillales</taxon>
        <taxon>Streptococcaceae</taxon>
        <taxon>Streptococcus</taxon>
    </lineage>
</organism>
<evidence type="ECO:0000256" key="7">
    <source>
        <dbReference type="ARBA" id="ARBA00022898"/>
    </source>
</evidence>
<keyword evidence="16" id="KW-1185">Reference proteome</keyword>
<gene>
    <name evidence="11" type="ORF">DDV21_008415</name>
    <name evidence="12" type="ORF">DDV22_09395</name>
    <name evidence="13" type="ORF">DDV23_04695</name>
</gene>
<evidence type="ECO:0000256" key="1">
    <source>
        <dbReference type="ARBA" id="ARBA00001933"/>
    </source>
</evidence>
<dbReference type="SUPFAM" id="SSF53686">
    <property type="entry name" value="Tryptophan synthase beta subunit-like PLP-dependent enzymes"/>
    <property type="match status" value="1"/>
</dbReference>
<evidence type="ECO:0000313" key="14">
    <source>
        <dbReference type="Proteomes" id="UP000246115"/>
    </source>
</evidence>
<evidence type="ECO:0000313" key="11">
    <source>
        <dbReference type="EMBL" id="AXQ79106.1"/>
    </source>
</evidence>
<dbReference type="EMBL" id="QVQZ01000008">
    <property type="protein sequence ID" value="RFU53332.1"/>
    <property type="molecule type" value="Genomic_DNA"/>
</dbReference>
<comment type="similarity">
    <text evidence="3">Belongs to the cysteine synthase/cystathionine beta-synthase family.</text>
</comment>
<dbReference type="EMBL" id="CP031733">
    <property type="protein sequence ID" value="AXQ79106.1"/>
    <property type="molecule type" value="Genomic_DNA"/>
</dbReference>
<proteinExistence type="inferred from homology"/>
<evidence type="ECO:0000256" key="4">
    <source>
        <dbReference type="ARBA" id="ARBA00012681"/>
    </source>
</evidence>
<dbReference type="GO" id="GO:0004124">
    <property type="term" value="F:cysteine synthase activity"/>
    <property type="evidence" value="ECO:0007669"/>
    <property type="project" value="UniProtKB-EC"/>
</dbReference>
<evidence type="ECO:0000313" key="12">
    <source>
        <dbReference type="EMBL" id="RFU50301.1"/>
    </source>
</evidence>
<comment type="catalytic activity">
    <reaction evidence="9">
        <text>O-acetyl-L-serine + hydrogen sulfide = L-cysteine + acetate</text>
        <dbReference type="Rhea" id="RHEA:14829"/>
        <dbReference type="ChEBI" id="CHEBI:29919"/>
        <dbReference type="ChEBI" id="CHEBI:30089"/>
        <dbReference type="ChEBI" id="CHEBI:35235"/>
        <dbReference type="ChEBI" id="CHEBI:58340"/>
        <dbReference type="EC" id="2.5.1.47"/>
    </reaction>
</comment>
<dbReference type="FunFam" id="3.40.50.1100:FF:000006">
    <property type="entry name" value="Cysteine synthase"/>
    <property type="match status" value="1"/>
</dbReference>
<reference evidence="11" key="4">
    <citation type="journal article" date="2019" name="Int. J. Syst. Evol. Microbiol.">
        <title>Streptococcus chenjunshii sp. nov. isolated from feces of Tibetan antelopes.</title>
        <authorList>
            <person name="Tian Z."/>
            <person name="Lu S."/>
            <person name="Jin D."/>
            <person name="Yang J."/>
            <person name="Pu J."/>
            <person name="Lai X.H."/>
            <person name="Bai X.N."/>
            <person name="Wu X.M."/>
            <person name="Li J."/>
            <person name="Wang S."/>
            <person name="Xu J."/>
        </authorList>
    </citation>
    <scope>NUCLEOTIDE SEQUENCE</scope>
    <source>
        <strain evidence="11">Z15</strain>
    </source>
</reference>
<evidence type="ECO:0000256" key="2">
    <source>
        <dbReference type="ARBA" id="ARBA00004962"/>
    </source>
</evidence>
<feature type="domain" description="Tryptophan synthase beta chain-like PALP" evidence="10">
    <location>
        <begin position="10"/>
        <end position="316"/>
    </location>
</feature>
<evidence type="ECO:0000256" key="3">
    <source>
        <dbReference type="ARBA" id="ARBA00007103"/>
    </source>
</evidence>
<name>A0A372KM22_9STRE</name>
<dbReference type="InterPro" id="IPR050214">
    <property type="entry name" value="Cys_Synth/Cystath_Beta-Synth"/>
</dbReference>
<dbReference type="GO" id="GO:0006535">
    <property type="term" value="P:cysteine biosynthetic process from serine"/>
    <property type="evidence" value="ECO:0007669"/>
    <property type="project" value="InterPro"/>
</dbReference>
<evidence type="ECO:0000256" key="9">
    <source>
        <dbReference type="ARBA" id="ARBA00047931"/>
    </source>
</evidence>
<sequence>MTANIKTSIAELVGKTPLVELRNFQEKHGLQAKLLAKLEYLNPSGSVKDRAALNMIIEAEKAGKLQKGDTIVDNSSGNTGIALAAFAAAKGYHFECLLEPGVSPERTQILKAYGARLRSFLDFPEIAAMLDKGAFETAEISRVIQEYADSKGYFYTDQVSNQANPDAHYQTTGPEIWEDTDGQVDILIMAAGTGGTIAGLTHYFRQKNPDIRIIAIEPDKASRPSAEQPDVNSIDGIVAFDGFGPENQPTFFSKNQFYYDSCIDVLAEDGYKTGLELARTDGIFLGESAGAVLHAAKTVAQKDENKGKNIVLIFADNGMKYLSSPMYQEVN</sequence>
<dbReference type="InterPro" id="IPR036052">
    <property type="entry name" value="TrpB-like_PALP_sf"/>
</dbReference>
<dbReference type="PANTHER" id="PTHR10314">
    <property type="entry name" value="CYSTATHIONINE BETA-SYNTHASE"/>
    <property type="match status" value="1"/>
</dbReference>
<dbReference type="InterPro" id="IPR001926">
    <property type="entry name" value="TrpB-like_PALP"/>
</dbReference>
<dbReference type="KEGG" id="schj:DDV21_008415"/>
<accession>A0A372KM22</accession>